<dbReference type="KEGG" id="faf:OE104_06225"/>
<dbReference type="Pfam" id="PF13560">
    <property type="entry name" value="HTH_31"/>
    <property type="match status" value="1"/>
</dbReference>
<dbReference type="CDD" id="cd00093">
    <property type="entry name" value="HTH_XRE"/>
    <property type="match status" value="1"/>
</dbReference>
<reference evidence="2" key="1">
    <citation type="submission" date="2022-09" db="EMBL/GenBank/DDBJ databases">
        <title>Complete Genomes of Fervidibacillus albus and Fervidibacillus halotolerans isolated from tidal flat sediments.</title>
        <authorList>
            <person name="Kwon K.K."/>
            <person name="Yang S.-H."/>
            <person name="Park M.J."/>
            <person name="Oh H.-M."/>
        </authorList>
    </citation>
    <scope>NUCLEOTIDE SEQUENCE</scope>
    <source>
        <strain evidence="2">MEBiC13591</strain>
    </source>
</reference>
<accession>A0A9E8RYQ8</accession>
<dbReference type="GO" id="GO:0003677">
    <property type="term" value="F:DNA binding"/>
    <property type="evidence" value="ECO:0007669"/>
    <property type="project" value="InterPro"/>
</dbReference>
<dbReference type="Proteomes" id="UP001164718">
    <property type="component" value="Chromosome"/>
</dbReference>
<evidence type="ECO:0000259" key="1">
    <source>
        <dbReference type="PROSITE" id="PS50943"/>
    </source>
</evidence>
<evidence type="ECO:0000313" key="2">
    <source>
        <dbReference type="EMBL" id="WAA10907.1"/>
    </source>
</evidence>
<gene>
    <name evidence="2" type="ORF">OE104_06225</name>
</gene>
<dbReference type="EMBL" id="CP106878">
    <property type="protein sequence ID" value="WAA10907.1"/>
    <property type="molecule type" value="Genomic_DNA"/>
</dbReference>
<dbReference type="AlphaFoldDB" id="A0A9E8RYQ8"/>
<organism evidence="2 3">
    <name type="scientific">Fervidibacillus albus</name>
    <dbReference type="NCBI Taxonomy" id="2980026"/>
    <lineage>
        <taxon>Bacteria</taxon>
        <taxon>Bacillati</taxon>
        <taxon>Bacillota</taxon>
        <taxon>Bacilli</taxon>
        <taxon>Bacillales</taxon>
        <taxon>Bacillaceae</taxon>
        <taxon>Fervidibacillus</taxon>
    </lineage>
</organism>
<name>A0A9E8RYQ8_9BACI</name>
<dbReference type="PROSITE" id="PS50943">
    <property type="entry name" value="HTH_CROC1"/>
    <property type="match status" value="1"/>
</dbReference>
<dbReference type="InterPro" id="IPR010982">
    <property type="entry name" value="Lambda_DNA-bd_dom_sf"/>
</dbReference>
<dbReference type="RefSeq" id="WP_275418715.1">
    <property type="nucleotide sequence ID" value="NZ_CP106878.1"/>
</dbReference>
<evidence type="ECO:0000313" key="3">
    <source>
        <dbReference type="Proteomes" id="UP001164718"/>
    </source>
</evidence>
<dbReference type="SMART" id="SM00530">
    <property type="entry name" value="HTH_XRE"/>
    <property type="match status" value="1"/>
</dbReference>
<dbReference type="Gene3D" id="1.10.260.40">
    <property type="entry name" value="lambda repressor-like DNA-binding domains"/>
    <property type="match status" value="1"/>
</dbReference>
<feature type="domain" description="HTH cro/C1-type" evidence="1">
    <location>
        <begin position="11"/>
        <end position="65"/>
    </location>
</feature>
<protein>
    <submittedName>
        <fullName evidence="2">Helix-turn-helix domain-containing protein</fullName>
    </submittedName>
</protein>
<sequence>MIDDVQVGQLMQEMRKKNGFTSVQMAEKLRISQPKLSRMETGNQPVPISLLSRFCIICQISLVDFFQLLEENTYFHHYIREERAEYEVNGNSRTNRTFIDLTKDERDAICHLVYTFKSGKTSD</sequence>
<keyword evidence="3" id="KW-1185">Reference proteome</keyword>
<dbReference type="InterPro" id="IPR001387">
    <property type="entry name" value="Cro/C1-type_HTH"/>
</dbReference>
<proteinExistence type="predicted"/>
<dbReference type="SUPFAM" id="SSF47413">
    <property type="entry name" value="lambda repressor-like DNA-binding domains"/>
    <property type="match status" value="1"/>
</dbReference>